<protein>
    <recommendedName>
        <fullName evidence="3">N-acetyltransferase domain-containing protein</fullName>
    </recommendedName>
</protein>
<dbReference type="EMBL" id="JADWVN010000004">
    <property type="protein sequence ID" value="MBL7525206.1"/>
    <property type="molecule type" value="Genomic_DNA"/>
</dbReference>
<gene>
    <name evidence="1" type="ORF">I5282_01305</name>
</gene>
<evidence type="ECO:0000313" key="1">
    <source>
        <dbReference type="EMBL" id="MBL7525206.1"/>
    </source>
</evidence>
<sequence length="241" mass="28407">MKDFYCQHKLPHELTAPELHEICVLHQQFFTLPEQLIGELLQERDKIILYRSKATNQIIATVGISYIKTENKVISYLGNTVIDEDYKHRGILAHSQLRNALHLIFKYPLKHKFLCAFASSEKAYHWAQHSPIFWPNERYRTPEHMVQLMKFIARELVGDTHYRVEEDRIIIDKLAKLLKEYQCPFHKDQLSDPCKDSYFYKINKFAAQGEQLLLLGPINVTNFVHGVFYIIRAGLTFWNKS</sequence>
<proteinExistence type="predicted"/>
<reference evidence="1 2" key="1">
    <citation type="submission" date="2020-12" db="EMBL/GenBank/DDBJ databases">
        <title>WGS of Legionella: environmental sample.</title>
        <authorList>
            <person name="Cristino S."/>
            <person name="Girolamini L."/>
            <person name="Salaris S."/>
            <person name="Pascale M.R."/>
            <person name="Mazzotta M."/>
            <person name="Orsini M."/>
            <person name="Grottola A."/>
        </authorList>
    </citation>
    <scope>NUCLEOTIDE SEQUENCE [LARGE SCALE GENOMIC DNA]</scope>
    <source>
        <strain evidence="1 2">30cs62</strain>
    </source>
</reference>
<evidence type="ECO:0000313" key="2">
    <source>
        <dbReference type="Proteomes" id="UP000809910"/>
    </source>
</evidence>
<dbReference type="RefSeq" id="WP_203112540.1">
    <property type="nucleotide sequence ID" value="NZ_JADOBG010000022.1"/>
</dbReference>
<dbReference type="Proteomes" id="UP000809910">
    <property type="component" value="Unassembled WGS sequence"/>
</dbReference>
<organism evidence="1 2">
    <name type="scientific">Legionella bononiensis</name>
    <dbReference type="NCBI Taxonomy" id="2793102"/>
    <lineage>
        <taxon>Bacteria</taxon>
        <taxon>Pseudomonadati</taxon>
        <taxon>Pseudomonadota</taxon>
        <taxon>Gammaproteobacteria</taxon>
        <taxon>Legionellales</taxon>
        <taxon>Legionellaceae</taxon>
        <taxon>Legionella</taxon>
    </lineage>
</organism>
<keyword evidence="2" id="KW-1185">Reference proteome</keyword>
<accession>A0ABS1W767</accession>
<name>A0ABS1W767_9GAMM</name>
<evidence type="ECO:0008006" key="3">
    <source>
        <dbReference type="Google" id="ProtNLM"/>
    </source>
</evidence>
<comment type="caution">
    <text evidence="1">The sequence shown here is derived from an EMBL/GenBank/DDBJ whole genome shotgun (WGS) entry which is preliminary data.</text>
</comment>